<feature type="non-terminal residue" evidence="2">
    <location>
        <position position="1"/>
    </location>
</feature>
<feature type="compositionally biased region" description="Low complexity" evidence="1">
    <location>
        <begin position="30"/>
        <end position="43"/>
    </location>
</feature>
<feature type="compositionally biased region" description="Basic and acidic residues" evidence="1">
    <location>
        <begin position="340"/>
        <end position="356"/>
    </location>
</feature>
<feature type="compositionally biased region" description="Basic and acidic residues" evidence="1">
    <location>
        <begin position="258"/>
        <end position="269"/>
    </location>
</feature>
<accession>A0A6J4UWP5</accession>
<feature type="compositionally biased region" description="Basic and acidic residues" evidence="1">
    <location>
        <begin position="386"/>
        <end position="395"/>
    </location>
</feature>
<sequence length="458" mass="51117">DPDDRRRRLPPLPARLLRRPRAQRLRIATGAPAHGPPRLAGRARAPRRERALSRAGLRVHRPRLRHRRLLLRRPPPGRRRHPRRRRRRPPPARDAPDPRRGLPPRRPGLLGVRRRAGAAGAVRLPRLVLSRLRPVEPLRRPVRLRGLGRPLRPRQAQPRQPGGAGPPLRRRRPLDRPLRDRRAPARRRRPPRRPLSAGPRPPRPGAPPRILADGGGRPRRLPALGEPRDARRHHQLRVLQGPLLQPQRPQLLRDRLLARPPVRPERDLPRPGALHVRRQPRRRPGRQQAARPGPPLPALRAAVHHAGHPLDLLRQRVGAGGPAGAEQRRAAPAGARPRRAPPDRAAPRPPPRDRAAGQDPARAARAPARRLPPAPRRPGVPGLLADVRRGADRDCRQRRRRPGRPHHHAPGRGRRPARGHPERRDDVPGARRDGGGGSGPAALGEDPPPGGRRRGGGV</sequence>
<evidence type="ECO:0000313" key="2">
    <source>
        <dbReference type="EMBL" id="CAA9560099.1"/>
    </source>
</evidence>
<feature type="region of interest" description="Disordered" evidence="1">
    <location>
        <begin position="315"/>
        <end position="458"/>
    </location>
</feature>
<keyword evidence="2" id="KW-0378">Hydrolase</keyword>
<feature type="region of interest" description="Disordered" evidence="1">
    <location>
        <begin position="143"/>
        <end position="229"/>
    </location>
</feature>
<feature type="region of interest" description="Disordered" evidence="1">
    <location>
        <begin position="258"/>
        <end position="299"/>
    </location>
</feature>
<feature type="non-terminal residue" evidence="2">
    <location>
        <position position="458"/>
    </location>
</feature>
<dbReference type="EMBL" id="CADCWG010000159">
    <property type="protein sequence ID" value="CAA9560099.1"/>
    <property type="molecule type" value="Genomic_DNA"/>
</dbReference>
<protein>
    <submittedName>
        <fullName evidence="2">GH13_20 / GH13 / GH13_36 / GH13_1 / GH13_ 21 / GH13_2 / GH13_16 / GH13_31 / GH13_40 / GH13 _23 / GH13_29 / GH13_17 / GH13_19 / GH13_26 / GH13_37</fullName>
        <ecNumber evidence="2">3.2.1.135</ecNumber>
    </submittedName>
</protein>
<feature type="compositionally biased region" description="Basic and acidic residues" evidence="1">
    <location>
        <begin position="419"/>
        <end position="434"/>
    </location>
</feature>
<organism evidence="2">
    <name type="scientific">uncultured Thermomicrobiales bacterium</name>
    <dbReference type="NCBI Taxonomy" id="1645740"/>
    <lineage>
        <taxon>Bacteria</taxon>
        <taxon>Pseudomonadati</taxon>
        <taxon>Thermomicrobiota</taxon>
        <taxon>Thermomicrobia</taxon>
        <taxon>Thermomicrobiales</taxon>
        <taxon>environmental samples</taxon>
    </lineage>
</organism>
<feature type="compositionally biased region" description="Basic and acidic residues" evidence="1">
    <location>
        <begin position="174"/>
        <end position="183"/>
    </location>
</feature>
<reference evidence="2" key="1">
    <citation type="submission" date="2020-02" db="EMBL/GenBank/DDBJ databases">
        <authorList>
            <person name="Meier V. D."/>
        </authorList>
    </citation>
    <scope>NUCLEOTIDE SEQUENCE</scope>
    <source>
        <strain evidence="2">AVDCRST_MAG49</strain>
    </source>
</reference>
<dbReference type="GO" id="GO:0031216">
    <property type="term" value="F:neopullulanase activity"/>
    <property type="evidence" value="ECO:0007669"/>
    <property type="project" value="UniProtKB-EC"/>
</dbReference>
<dbReference type="EC" id="3.2.1.135" evidence="2"/>
<feature type="compositionally biased region" description="Basic residues" evidence="1">
    <location>
        <begin position="57"/>
        <end position="90"/>
    </location>
</feature>
<name>A0A6J4UWP5_9BACT</name>
<feature type="compositionally biased region" description="Low complexity" evidence="1">
    <location>
        <begin position="357"/>
        <end position="369"/>
    </location>
</feature>
<proteinExistence type="predicted"/>
<keyword evidence="2" id="KW-0326">Glycosidase</keyword>
<feature type="compositionally biased region" description="Low complexity" evidence="1">
    <location>
        <begin position="144"/>
        <end position="161"/>
    </location>
</feature>
<evidence type="ECO:0000256" key="1">
    <source>
        <dbReference type="SAM" id="MobiDB-lite"/>
    </source>
</evidence>
<feature type="compositionally biased region" description="Basic residues" evidence="1">
    <location>
        <begin position="275"/>
        <end position="285"/>
    </location>
</feature>
<feature type="compositionally biased region" description="Basic residues" evidence="1">
    <location>
        <begin position="396"/>
        <end position="418"/>
    </location>
</feature>
<feature type="region of interest" description="Disordered" evidence="1">
    <location>
        <begin position="1"/>
        <end position="114"/>
    </location>
</feature>
<dbReference type="AlphaFoldDB" id="A0A6J4UWP5"/>
<gene>
    <name evidence="2" type="ORF">AVDCRST_MAG49-2330</name>
</gene>